<organism evidence="1">
    <name type="scientific">Musca domestica</name>
    <name type="common">House fly</name>
    <dbReference type="NCBI Taxonomy" id="7370"/>
    <lineage>
        <taxon>Eukaryota</taxon>
        <taxon>Metazoa</taxon>
        <taxon>Ecdysozoa</taxon>
        <taxon>Arthropoda</taxon>
        <taxon>Hexapoda</taxon>
        <taxon>Insecta</taxon>
        <taxon>Pterygota</taxon>
        <taxon>Neoptera</taxon>
        <taxon>Endopterygota</taxon>
        <taxon>Diptera</taxon>
        <taxon>Brachycera</taxon>
        <taxon>Muscomorpha</taxon>
        <taxon>Muscoidea</taxon>
        <taxon>Muscidae</taxon>
        <taxon>Musca</taxon>
    </lineage>
</organism>
<evidence type="ECO:0000313" key="2">
    <source>
        <dbReference type="Proteomes" id="UP001652621"/>
    </source>
</evidence>
<dbReference type="RefSeq" id="XP_011295317.1">
    <property type="nucleotide sequence ID" value="XM_011297015.2"/>
</dbReference>
<protein>
    <submittedName>
        <fullName evidence="3">Uncharacterized protein LOC105262324</fullName>
    </submittedName>
</protein>
<dbReference type="Proteomes" id="UP001652621">
    <property type="component" value="Unplaced"/>
</dbReference>
<dbReference type="VEuPathDB" id="VectorBase:MDOA016077"/>
<dbReference type="KEGG" id="mde:105262324"/>
<reference evidence="3" key="2">
    <citation type="submission" date="2025-04" db="UniProtKB">
        <authorList>
            <consortium name="RefSeq"/>
        </authorList>
    </citation>
    <scope>IDENTIFICATION</scope>
    <source>
        <strain evidence="3">Aabys</strain>
    </source>
</reference>
<evidence type="ECO:0000313" key="1">
    <source>
        <dbReference type="EnsemblMetazoa" id="MDOA016077-PA"/>
    </source>
</evidence>
<dbReference type="AlphaFoldDB" id="A0A1I8NJA2"/>
<name>A0A1I8NJA2_MUSDO</name>
<dbReference type="GeneID" id="105262324"/>
<reference evidence="1" key="1">
    <citation type="submission" date="2020-05" db="UniProtKB">
        <authorList>
            <consortium name="EnsemblMetazoa"/>
        </authorList>
    </citation>
    <scope>IDENTIFICATION</scope>
    <source>
        <strain evidence="1">Aabys</strain>
    </source>
</reference>
<dbReference type="VEuPathDB" id="VectorBase:MDOMA2_010428"/>
<sequence>MDIVRRSMDLSQHVFNVTYSKKFIEAEHTISIIRLDHCKTFITVFTKDIIQRLTKHRVLSVTRIKDNQGHKNLLQLAGDLYISCKTYISDEVFNKINRQQNFWFGRNASNRLMLFEESSPTQNSLECIGHLKMPICRSVLEGDDVIPLEGALNSLKLNGRNTKKELRLDDNGDCLETPSI</sequence>
<dbReference type="EnsemblMetazoa" id="MDOA016077-RA">
    <property type="protein sequence ID" value="MDOA016077-PA"/>
    <property type="gene ID" value="MDOA016077"/>
</dbReference>
<proteinExistence type="predicted"/>
<gene>
    <name evidence="1" type="primary">105262324</name>
    <name evidence="3" type="synonym">LOC105262324</name>
</gene>
<accession>A0A1I8NJA2</accession>
<keyword evidence="2" id="KW-1185">Reference proteome</keyword>
<evidence type="ECO:0000313" key="3">
    <source>
        <dbReference type="RefSeq" id="XP_011295317.1"/>
    </source>
</evidence>